<dbReference type="InterPro" id="IPR050248">
    <property type="entry name" value="Polysacc_deacetylase_ArnD"/>
</dbReference>
<proteinExistence type="predicted"/>
<name>A0ABV7YZZ1_9BACT</name>
<dbReference type="InterPro" id="IPR011330">
    <property type="entry name" value="Glyco_hydro/deAcase_b/a-brl"/>
</dbReference>
<evidence type="ECO:0000313" key="5">
    <source>
        <dbReference type="Proteomes" id="UP001595616"/>
    </source>
</evidence>
<reference evidence="5" key="1">
    <citation type="journal article" date="2019" name="Int. J. Syst. Evol. Microbiol.">
        <title>The Global Catalogue of Microorganisms (GCM) 10K type strain sequencing project: providing services to taxonomists for standard genome sequencing and annotation.</title>
        <authorList>
            <consortium name="The Broad Institute Genomics Platform"/>
            <consortium name="The Broad Institute Genome Sequencing Center for Infectious Disease"/>
            <person name="Wu L."/>
            <person name="Ma J."/>
        </authorList>
    </citation>
    <scope>NUCLEOTIDE SEQUENCE [LARGE SCALE GENOMIC DNA]</scope>
    <source>
        <strain evidence="5">CECT 7956</strain>
    </source>
</reference>
<dbReference type="Gene3D" id="3.20.20.370">
    <property type="entry name" value="Glycoside hydrolase/deacetylase"/>
    <property type="match status" value="1"/>
</dbReference>
<evidence type="ECO:0000256" key="2">
    <source>
        <dbReference type="ARBA" id="ARBA00022801"/>
    </source>
</evidence>
<dbReference type="EMBL" id="JBHRYQ010000001">
    <property type="protein sequence ID" value="MFC3811855.1"/>
    <property type="molecule type" value="Genomic_DNA"/>
</dbReference>
<protein>
    <submittedName>
        <fullName evidence="4">Polysaccharide deacetylase family protein</fullName>
    </submittedName>
</protein>
<keyword evidence="5" id="KW-1185">Reference proteome</keyword>
<organism evidence="4 5">
    <name type="scientific">Lacihabitans lacunae</name>
    <dbReference type="NCBI Taxonomy" id="1028214"/>
    <lineage>
        <taxon>Bacteria</taxon>
        <taxon>Pseudomonadati</taxon>
        <taxon>Bacteroidota</taxon>
        <taxon>Cytophagia</taxon>
        <taxon>Cytophagales</taxon>
        <taxon>Leadbetterellaceae</taxon>
        <taxon>Lacihabitans</taxon>
    </lineage>
</organism>
<keyword evidence="1" id="KW-0479">Metal-binding</keyword>
<sequence length="311" mass="35792">MKFVKVLIVWILGQNCFSQNKTVCISIDDLPVVNYGNTSPEFHLKLTEKLLSGLAKHKVQAIGFVNEGKMYDDKNVLLPYQNTCLEMWLQSGMDLGNHTLRHRDYNTTDFSRFTSDIISGEKQTKALLTQYGKEMKYFRHPFLHVGATQPRADSLSVFLEKQKYTVAPVTIDNDDYLFANAYRKALKKGADSLARQIGEEYLSYMERKVKFYEKQSEALFGRQISQILLIHASELNSDYILKLLDIFQRNNYQFVSMEEALKDKAYDTPISKYGKYGISWIDRWALSAGKSGDFFDGDPEPPKYISDLSNQ</sequence>
<accession>A0ABV7YZZ1</accession>
<dbReference type="InterPro" id="IPR002509">
    <property type="entry name" value="NODB_dom"/>
</dbReference>
<evidence type="ECO:0000259" key="3">
    <source>
        <dbReference type="Pfam" id="PF01522"/>
    </source>
</evidence>
<gene>
    <name evidence="4" type="ORF">ACFOOI_14425</name>
</gene>
<evidence type="ECO:0000313" key="4">
    <source>
        <dbReference type="EMBL" id="MFC3811855.1"/>
    </source>
</evidence>
<comment type="caution">
    <text evidence="4">The sequence shown here is derived from an EMBL/GenBank/DDBJ whole genome shotgun (WGS) entry which is preliminary data.</text>
</comment>
<feature type="domain" description="NodB homology" evidence="3">
    <location>
        <begin position="20"/>
        <end position="144"/>
    </location>
</feature>
<dbReference type="PANTHER" id="PTHR10587:SF133">
    <property type="entry name" value="CHITIN DEACETYLASE 1-RELATED"/>
    <property type="match status" value="1"/>
</dbReference>
<dbReference type="Pfam" id="PF01522">
    <property type="entry name" value="Polysacc_deac_1"/>
    <property type="match status" value="1"/>
</dbReference>
<dbReference type="SUPFAM" id="SSF88713">
    <property type="entry name" value="Glycoside hydrolase/deacetylase"/>
    <property type="match status" value="1"/>
</dbReference>
<keyword evidence="2" id="KW-0378">Hydrolase</keyword>
<evidence type="ECO:0000256" key="1">
    <source>
        <dbReference type="ARBA" id="ARBA00022723"/>
    </source>
</evidence>
<dbReference type="PANTHER" id="PTHR10587">
    <property type="entry name" value="GLYCOSYL TRANSFERASE-RELATED"/>
    <property type="match status" value="1"/>
</dbReference>
<dbReference type="RefSeq" id="WP_379838707.1">
    <property type="nucleotide sequence ID" value="NZ_JBHRYQ010000001.1"/>
</dbReference>
<dbReference type="Proteomes" id="UP001595616">
    <property type="component" value="Unassembled WGS sequence"/>
</dbReference>